<dbReference type="InterPro" id="IPR036390">
    <property type="entry name" value="WH_DNA-bd_sf"/>
</dbReference>
<comment type="caution">
    <text evidence="7">The sequence shown here is derived from an EMBL/GenBank/DDBJ whole genome shotgun (WGS) entry which is preliminary data.</text>
</comment>
<dbReference type="EMBL" id="SWKU01000001">
    <property type="protein sequence ID" value="KAF3010616.1"/>
    <property type="molecule type" value="Genomic_DNA"/>
</dbReference>
<dbReference type="SUPFAM" id="SSF48403">
    <property type="entry name" value="Ankyrin repeat"/>
    <property type="match status" value="1"/>
</dbReference>
<dbReference type="SMART" id="SM00088">
    <property type="entry name" value="PINT"/>
    <property type="match status" value="1"/>
</dbReference>
<dbReference type="GO" id="GO:0042176">
    <property type="term" value="P:regulation of protein catabolic process"/>
    <property type="evidence" value="ECO:0007669"/>
    <property type="project" value="InterPro"/>
</dbReference>
<dbReference type="GO" id="GO:0030234">
    <property type="term" value="F:enzyme regulator activity"/>
    <property type="evidence" value="ECO:0007669"/>
    <property type="project" value="InterPro"/>
</dbReference>
<comment type="similarity">
    <text evidence="1">Belongs to the proteasome subunit S3 family.</text>
</comment>
<dbReference type="InterPro" id="IPR057985">
    <property type="entry name" value="TPR_PSMD3_N"/>
</dbReference>
<evidence type="ECO:0000256" key="5">
    <source>
        <dbReference type="SAM" id="MobiDB-lite"/>
    </source>
</evidence>
<feature type="compositionally biased region" description="Basic and acidic residues" evidence="5">
    <location>
        <begin position="742"/>
        <end position="755"/>
    </location>
</feature>
<dbReference type="InterPro" id="IPR000717">
    <property type="entry name" value="PCI_dom"/>
</dbReference>
<dbReference type="InterPro" id="IPR013586">
    <property type="entry name" value="PSMD3_C"/>
</dbReference>
<keyword evidence="3" id="KW-0040">ANK repeat</keyword>
<feature type="repeat" description="ANK" evidence="3">
    <location>
        <begin position="648"/>
        <end position="680"/>
    </location>
</feature>
<dbReference type="Pfam" id="PF12796">
    <property type="entry name" value="Ank_2"/>
    <property type="match status" value="2"/>
</dbReference>
<evidence type="ECO:0000256" key="4">
    <source>
        <dbReference type="SAM" id="Coils"/>
    </source>
</evidence>
<feature type="region of interest" description="Disordered" evidence="5">
    <location>
        <begin position="733"/>
        <end position="804"/>
    </location>
</feature>
<evidence type="ECO:0000313" key="8">
    <source>
        <dbReference type="Proteomes" id="UP000801428"/>
    </source>
</evidence>
<evidence type="ECO:0000256" key="1">
    <source>
        <dbReference type="ARBA" id="ARBA00007912"/>
    </source>
</evidence>
<gene>
    <name evidence="7" type="primary">RPN3</name>
    <name evidence="7" type="ORF">E8E13_003215</name>
</gene>
<sequence length="804" mass="90185">MADSMEGVVTEAPKPTAEQTEQQTIADIRSNFTLLERAVAQFDSRFSLRALRSISSLRKRLTDRVLCSVIILTYSPNNATARTFIEYIGMDGAAIQSVVAQYKEEVQANKTSAKEPIPEIDVYIAILIQVYLYDQKDHEEGAEFSEKLVDKIRDMNRRTLDSLGAKAYFYFSLFHEELDPKPPSKQSPVIDIRGKLLAAMRSAVLRKDPDTQASVTTLLLRNYISTADITQADLLVAQTQFPPNAPNNQVARYLYYLGRIRAIQLSYTDAHEHLTSATRKSPSGNVATGFYQAAMKLLIVVELLMGDIPDRDVFSQPRLERALEPYFQLVRAVRVGDLQGFLKVVQSHSKVFHKDQTYTLILRLRQNVIKTGIRMLSLSYSRISLRDICIRLGLESEESAEYIVAKAIRDGVIEASIDHEKGFMQTKQAGDIYATREPGEAFHDRIRACLTLHDECVKAMRYPMNQHRLELKNAQEARERERELAKEIQEGDMDDDDAGGDFEGLIDVPRRLRRAIVLNDLPLVQRIVRNNPDYLRNPDYQEKSNTNLHLAAKLGFTQIAEFLVDAGHEDGSISRNNDSETPLMFAATAGREETGVYLAKRFPECIPWENKAGLDALMLSSKSGSGTLHLIPTLIVQDPTILTATDKCGNTALHHASAAGELKVLRLLLQYGANPLVANIYSWTPVHYSATSAAEAYFKTLIIEFEKKKAEGRRELQERQKQRTAGVRLVTDGDTIMGRGSSESERIRTRARDDAGLQGLPAPGMDWSPVEKRRAMTPTEGRGWTFTPDGMRPRAETAESTGTV</sequence>
<evidence type="ECO:0000259" key="6">
    <source>
        <dbReference type="PROSITE" id="PS50250"/>
    </source>
</evidence>
<dbReference type="InterPro" id="IPR036770">
    <property type="entry name" value="Ankyrin_rpt-contain_sf"/>
</dbReference>
<dbReference type="PANTHER" id="PTHR10758:SF2">
    <property type="entry name" value="26S PROTEASOME NON-ATPASE REGULATORY SUBUNIT 3"/>
    <property type="match status" value="1"/>
</dbReference>
<evidence type="ECO:0000256" key="3">
    <source>
        <dbReference type="PROSITE-ProRule" id="PRU00023"/>
    </source>
</evidence>
<dbReference type="GO" id="GO:0008541">
    <property type="term" value="C:proteasome regulatory particle, lid subcomplex"/>
    <property type="evidence" value="ECO:0007669"/>
    <property type="project" value="TreeGrafter"/>
</dbReference>
<dbReference type="PANTHER" id="PTHR10758">
    <property type="entry name" value="26S PROTEASOME NON-ATPASE REGULATORY SUBUNIT 3/COP9 SIGNALOSOME COMPLEX SUBUNIT 3"/>
    <property type="match status" value="1"/>
</dbReference>
<name>A0A9P4TPF1_CURKU</name>
<evidence type="ECO:0000313" key="7">
    <source>
        <dbReference type="EMBL" id="KAF3010616.1"/>
    </source>
</evidence>
<dbReference type="PROSITE" id="PS50250">
    <property type="entry name" value="PCI"/>
    <property type="match status" value="1"/>
</dbReference>
<dbReference type="OrthoDB" id="1713558at2759"/>
<keyword evidence="8" id="KW-1185">Reference proteome</keyword>
<protein>
    <submittedName>
        <fullName evidence="7">26S proteasome non-ATPase regulatory subunit</fullName>
    </submittedName>
</protein>
<organism evidence="7 8">
    <name type="scientific">Curvularia kusanoi</name>
    <name type="common">Cochliobolus kusanoi</name>
    <dbReference type="NCBI Taxonomy" id="90978"/>
    <lineage>
        <taxon>Eukaryota</taxon>
        <taxon>Fungi</taxon>
        <taxon>Dikarya</taxon>
        <taxon>Ascomycota</taxon>
        <taxon>Pezizomycotina</taxon>
        <taxon>Dothideomycetes</taxon>
        <taxon>Pleosporomycetidae</taxon>
        <taxon>Pleosporales</taxon>
        <taxon>Pleosporineae</taxon>
        <taxon>Pleosporaceae</taxon>
        <taxon>Curvularia</taxon>
    </lineage>
</organism>
<keyword evidence="4" id="KW-0175">Coiled coil</keyword>
<dbReference type="InterPro" id="IPR050756">
    <property type="entry name" value="CSN3"/>
</dbReference>
<dbReference type="Pfam" id="PF08375">
    <property type="entry name" value="Rpn3_C"/>
    <property type="match status" value="1"/>
</dbReference>
<dbReference type="AlphaFoldDB" id="A0A9P4TPF1"/>
<dbReference type="PROSITE" id="PS50297">
    <property type="entry name" value="ANK_REP_REGION"/>
    <property type="match status" value="1"/>
</dbReference>
<dbReference type="Proteomes" id="UP000801428">
    <property type="component" value="Unassembled WGS sequence"/>
</dbReference>
<dbReference type="SMART" id="SM00248">
    <property type="entry name" value="ANK"/>
    <property type="match status" value="4"/>
</dbReference>
<dbReference type="Pfam" id="PF01399">
    <property type="entry name" value="PCI"/>
    <property type="match status" value="1"/>
</dbReference>
<feature type="coiled-coil region" evidence="4">
    <location>
        <begin position="464"/>
        <end position="491"/>
    </location>
</feature>
<dbReference type="Gene3D" id="1.25.40.20">
    <property type="entry name" value="Ankyrin repeat-containing domain"/>
    <property type="match status" value="1"/>
</dbReference>
<dbReference type="SUPFAM" id="SSF46785">
    <property type="entry name" value="Winged helix' DNA-binding domain"/>
    <property type="match status" value="1"/>
</dbReference>
<evidence type="ECO:0000256" key="2">
    <source>
        <dbReference type="ARBA" id="ARBA00022942"/>
    </source>
</evidence>
<dbReference type="SMART" id="SM00753">
    <property type="entry name" value="PAM"/>
    <property type="match status" value="1"/>
</dbReference>
<feature type="domain" description="PCI" evidence="6">
    <location>
        <begin position="251"/>
        <end position="431"/>
    </location>
</feature>
<dbReference type="GO" id="GO:0006511">
    <property type="term" value="P:ubiquitin-dependent protein catabolic process"/>
    <property type="evidence" value="ECO:0007669"/>
    <property type="project" value="TreeGrafter"/>
</dbReference>
<proteinExistence type="inferred from homology"/>
<dbReference type="Pfam" id="PF25573">
    <property type="entry name" value="TPR_PSMD3_N"/>
    <property type="match status" value="1"/>
</dbReference>
<keyword evidence="2 7" id="KW-0647">Proteasome</keyword>
<feature type="region of interest" description="Disordered" evidence="5">
    <location>
        <begin position="1"/>
        <end position="21"/>
    </location>
</feature>
<accession>A0A9P4TPF1</accession>
<dbReference type="PROSITE" id="PS50088">
    <property type="entry name" value="ANK_REPEAT"/>
    <property type="match status" value="1"/>
</dbReference>
<dbReference type="InterPro" id="IPR002110">
    <property type="entry name" value="Ankyrin_rpt"/>
</dbReference>
<reference evidence="7" key="1">
    <citation type="submission" date="2019-04" db="EMBL/GenBank/DDBJ databases">
        <title>Sequencing of skin fungus with MAO and IRED activity.</title>
        <authorList>
            <person name="Marsaioli A.J."/>
            <person name="Bonatto J.M.C."/>
            <person name="Reis Junior O."/>
        </authorList>
    </citation>
    <scope>NUCLEOTIDE SEQUENCE</scope>
    <source>
        <strain evidence="7">30M1</strain>
    </source>
</reference>